<comment type="caution">
    <text evidence="2">The sequence shown here is derived from an EMBL/GenBank/DDBJ whole genome shotgun (WGS) entry which is preliminary data.</text>
</comment>
<keyword evidence="3" id="KW-1185">Reference proteome</keyword>
<name>A0A926QJG5_9BACL</name>
<feature type="compositionally biased region" description="Basic and acidic residues" evidence="1">
    <location>
        <begin position="37"/>
        <end position="51"/>
    </location>
</feature>
<feature type="region of interest" description="Disordered" evidence="1">
    <location>
        <begin position="29"/>
        <end position="51"/>
    </location>
</feature>
<evidence type="ECO:0000313" key="3">
    <source>
        <dbReference type="Proteomes" id="UP000650466"/>
    </source>
</evidence>
<accession>A0A926QJG5</accession>
<dbReference type="EMBL" id="JACVVD010000003">
    <property type="protein sequence ID" value="MBD0380683.1"/>
    <property type="molecule type" value="Genomic_DNA"/>
</dbReference>
<proteinExistence type="predicted"/>
<gene>
    <name evidence="2" type="ORF">ICC18_11200</name>
</gene>
<evidence type="ECO:0000256" key="1">
    <source>
        <dbReference type="SAM" id="MobiDB-lite"/>
    </source>
</evidence>
<dbReference type="Proteomes" id="UP000650466">
    <property type="component" value="Unassembled WGS sequence"/>
</dbReference>
<protein>
    <submittedName>
        <fullName evidence="2">Uncharacterized protein</fullName>
    </submittedName>
</protein>
<sequence>MSSGLFQAALAASGPYLIRLSMEREMGIGPSPLAADDESRDRTFSAVTLKD</sequence>
<dbReference type="AlphaFoldDB" id="A0A926QJG5"/>
<reference evidence="2" key="1">
    <citation type="submission" date="2020-09" db="EMBL/GenBank/DDBJ databases">
        <title>Draft Genome Sequence of Paenibacillus sp. WST5.</title>
        <authorList>
            <person name="Bao Z."/>
        </authorList>
    </citation>
    <scope>NUCLEOTIDE SEQUENCE</scope>
    <source>
        <strain evidence="2">WST5</strain>
    </source>
</reference>
<organism evidence="2 3">
    <name type="scientific">Paenibacillus sedimenti</name>
    <dbReference type="NCBI Taxonomy" id="2770274"/>
    <lineage>
        <taxon>Bacteria</taxon>
        <taxon>Bacillati</taxon>
        <taxon>Bacillota</taxon>
        <taxon>Bacilli</taxon>
        <taxon>Bacillales</taxon>
        <taxon>Paenibacillaceae</taxon>
        <taxon>Paenibacillus</taxon>
    </lineage>
</organism>
<evidence type="ECO:0000313" key="2">
    <source>
        <dbReference type="EMBL" id="MBD0380683.1"/>
    </source>
</evidence>